<reference evidence="5 6" key="1">
    <citation type="submission" date="2020-07" db="EMBL/GenBank/DDBJ databases">
        <authorList>
            <person name="Criscuolo A."/>
        </authorList>
    </citation>
    <scope>NUCLEOTIDE SEQUENCE [LARGE SCALE GENOMIC DNA]</scope>
    <source>
        <strain evidence="5">CIP111649</strain>
    </source>
</reference>
<feature type="chain" id="PRO_5028240537" description="TPM domain-containing protein" evidence="3">
    <location>
        <begin position="24"/>
        <end position="278"/>
    </location>
</feature>
<dbReference type="EMBL" id="CAJEWD010000006">
    <property type="protein sequence ID" value="CAD2075783.1"/>
    <property type="molecule type" value="Genomic_DNA"/>
</dbReference>
<evidence type="ECO:0000313" key="5">
    <source>
        <dbReference type="EMBL" id="CAD2075783.1"/>
    </source>
</evidence>
<feature type="signal peptide" evidence="3">
    <location>
        <begin position="1"/>
        <end position="23"/>
    </location>
</feature>
<protein>
    <recommendedName>
        <fullName evidence="4">TPM domain-containing protein</fullName>
    </recommendedName>
</protein>
<dbReference type="PANTHER" id="PTHR30373">
    <property type="entry name" value="UPF0603 PROTEIN YGCG"/>
    <property type="match status" value="1"/>
</dbReference>
<accession>A0A6V7RDF7</accession>
<dbReference type="Gene3D" id="3.10.310.50">
    <property type="match status" value="1"/>
</dbReference>
<feature type="region of interest" description="Disordered" evidence="1">
    <location>
        <begin position="219"/>
        <end position="244"/>
    </location>
</feature>
<dbReference type="AlphaFoldDB" id="A0A6V7RDF7"/>
<keyword evidence="2" id="KW-0472">Membrane</keyword>
<comment type="caution">
    <text evidence="5">The sequence shown here is derived from an EMBL/GenBank/DDBJ whole genome shotgun (WGS) entry which is preliminary data.</text>
</comment>
<evidence type="ECO:0000313" key="6">
    <source>
        <dbReference type="Proteomes" id="UP000589351"/>
    </source>
</evidence>
<proteinExistence type="predicted"/>
<gene>
    <name evidence="5" type="ORF">JEODO184_00942</name>
</gene>
<sequence length="278" mass="29436">MKMFFRSLLVLLALFVVSTPVEARVDLPALNENHYFVQDNAGVLSDSTIQELNDLGTHLEEGTGAELLLLTMDSTGQEHRQDFALRALREYGVGKAEKDNGIVIFLNLDNDNEFNNRGIEVQVGYGVEGYLNDAKIGRIIDNVAYDDLVAGDYETALKNLYQAIYDESLTAYGYEDGEFTREEPAEDESSGGQSLFGTLIRLIIFMVVLYIIYSIVSGGGGGSGGSGGRRRGSSRRGPIFFPPTGGFGSGGNSGGFGSGGFGGFGGGSGGGGGAGRGF</sequence>
<keyword evidence="2" id="KW-0812">Transmembrane</keyword>
<dbReference type="RefSeq" id="WP_185125466.1">
    <property type="nucleotide sequence ID" value="NZ_CAJEWD010000006.1"/>
</dbReference>
<dbReference type="PANTHER" id="PTHR30373:SF2">
    <property type="entry name" value="UPF0603 PROTEIN YGCG"/>
    <property type="match status" value="1"/>
</dbReference>
<keyword evidence="6" id="KW-1185">Reference proteome</keyword>
<feature type="transmembrane region" description="Helical" evidence="2">
    <location>
        <begin position="199"/>
        <end position="221"/>
    </location>
</feature>
<keyword evidence="2" id="KW-1133">Transmembrane helix</keyword>
<evidence type="ECO:0000259" key="4">
    <source>
        <dbReference type="Pfam" id="PF04536"/>
    </source>
</evidence>
<name>A0A6V7RDF7_9STAP</name>
<feature type="domain" description="TPM" evidence="4">
    <location>
        <begin position="37"/>
        <end position="166"/>
    </location>
</feature>
<dbReference type="Proteomes" id="UP000589351">
    <property type="component" value="Unassembled WGS sequence"/>
</dbReference>
<evidence type="ECO:0000256" key="2">
    <source>
        <dbReference type="SAM" id="Phobius"/>
    </source>
</evidence>
<dbReference type="InterPro" id="IPR007621">
    <property type="entry name" value="TPM_dom"/>
</dbReference>
<evidence type="ECO:0000256" key="3">
    <source>
        <dbReference type="SAM" id="SignalP"/>
    </source>
</evidence>
<organism evidence="5 6">
    <name type="scientific">Jeotgalicoccus meleagridis</name>
    <dbReference type="NCBI Taxonomy" id="2759181"/>
    <lineage>
        <taxon>Bacteria</taxon>
        <taxon>Bacillati</taxon>
        <taxon>Bacillota</taxon>
        <taxon>Bacilli</taxon>
        <taxon>Bacillales</taxon>
        <taxon>Staphylococcaceae</taxon>
        <taxon>Jeotgalicoccus</taxon>
    </lineage>
</organism>
<dbReference type="Pfam" id="PF04536">
    <property type="entry name" value="TPM_phosphatase"/>
    <property type="match status" value="1"/>
</dbReference>
<keyword evidence="3" id="KW-0732">Signal</keyword>
<evidence type="ECO:0000256" key="1">
    <source>
        <dbReference type="SAM" id="MobiDB-lite"/>
    </source>
</evidence>